<dbReference type="Gene3D" id="3.40.720.10">
    <property type="entry name" value="Alkaline Phosphatase, subunit A"/>
    <property type="match status" value="1"/>
</dbReference>
<protein>
    <submittedName>
        <fullName evidence="3">Uncharacterized protein</fullName>
    </submittedName>
</protein>
<dbReference type="OrthoDB" id="413313at2759"/>
<keyword evidence="4" id="KW-1185">Reference proteome</keyword>
<proteinExistence type="predicted"/>
<keyword evidence="2" id="KW-0472">Membrane</keyword>
<reference evidence="3" key="1">
    <citation type="submission" date="2021-10" db="EMBL/GenBank/DDBJ databases">
        <title>Tropical sea cucumber genome reveals ecological adaptation and Cuvierian tubules defense mechanism.</title>
        <authorList>
            <person name="Chen T."/>
        </authorList>
    </citation>
    <scope>NUCLEOTIDE SEQUENCE</scope>
    <source>
        <strain evidence="3">Nanhai2018</strain>
        <tissue evidence="3">Muscle</tissue>
    </source>
</reference>
<dbReference type="InterPro" id="IPR004245">
    <property type="entry name" value="DUF229"/>
</dbReference>
<dbReference type="EMBL" id="JAIZAY010000015">
    <property type="protein sequence ID" value="KAJ8027770.1"/>
    <property type="molecule type" value="Genomic_DNA"/>
</dbReference>
<evidence type="ECO:0000256" key="2">
    <source>
        <dbReference type="SAM" id="Phobius"/>
    </source>
</evidence>
<feature type="region of interest" description="Disordered" evidence="1">
    <location>
        <begin position="62"/>
        <end position="85"/>
    </location>
</feature>
<keyword evidence="2" id="KW-0812">Transmembrane</keyword>
<keyword evidence="2" id="KW-1133">Transmembrane helix</keyword>
<feature type="transmembrane region" description="Helical" evidence="2">
    <location>
        <begin position="12"/>
        <end position="36"/>
    </location>
</feature>
<comment type="caution">
    <text evidence="3">The sequence shown here is derived from an EMBL/GenBank/DDBJ whole genome shotgun (WGS) entry which is preliminary data.</text>
</comment>
<dbReference type="AlphaFoldDB" id="A0A9Q1BJS5"/>
<sequence>MRRKTKKCLLSWGYRTLLLVVVVVTLVFGQTVLSWYDSSKQERKQKQADILQGRTQILEEESSKPLSCPLPKFHNTSQDDKRVQCHRMEPSSTSCRKAKELYENKQTQQCGLHKEICTLRLNHTRAAVRCNPALCGEGDVLLGLFDLTNGQLNWNRFPSLKDLGKKFQELLSKRDPSIESGMAFVHCGVKNITRKLREDLEKEVGSDYVAYNEDSDFIPEMNGSDYEEFDERSRQLLIFPQISKHLPSSKIKHSDLNINVLFLDSVSHSHFFRSLPMTVKQLQKLDKDPNLHVFNFDLMQSLKGRTFENQQVLFSGSFEGDDNLLKTASLFSPLKRKGYTIIWNEDLCWKWKRGMSKNFGFDEEKENLRKRWNAFQESLRQNVIDEIGATLAACEILKFNGKNDPFHGLDKVCYNGKYHHSYIIEFLKQVQTRYSQAGKLYFQFTELNVGHDEDGLRIKTLDADLSAYIEYLSSLYNTLTIIYSDHGNTYTKFASQTEEGHLEMFHPMMFIIAPRDFSKIVKVSGIHSLRLNQHRLVSLLDVHYMLMFLTLGTTEAADKSPPDVDIEPRGLLDEISPARTCLSLPLFPNTKCICKATAMNSTFLSSHLLLADFALGILNNMIQSQYHGARPHSNVTFGSCKKLEGTVVNDVTERLGRHNTTQVELKVSTKPGSSYQDEDEVFFFSISIEWHIGSTFNVTGYERMSRFSKYEKCADQEVEGRLCICDTIANKALQQEQNVSSSKYPRVFNKISKHQRINHCLTVFERRRRAGVILDGLNECVNTSIEIEIQCDMKNMITSTKLPAKFVIHDSQNLFLVAFLGIGKSEHWVLNYSVNVTSLWR</sequence>
<dbReference type="PANTHER" id="PTHR10974">
    <property type="entry name" value="FI08016P-RELATED"/>
    <property type="match status" value="1"/>
</dbReference>
<dbReference type="PANTHER" id="PTHR10974:SF39">
    <property type="entry name" value="E2F TRANSCRIPTION FACTOR CC-MB DOMAIN-CONTAINING PROTEIN"/>
    <property type="match status" value="1"/>
</dbReference>
<evidence type="ECO:0000313" key="4">
    <source>
        <dbReference type="Proteomes" id="UP001152320"/>
    </source>
</evidence>
<organism evidence="3 4">
    <name type="scientific">Holothuria leucospilota</name>
    <name type="common">Black long sea cucumber</name>
    <name type="synonym">Mertensiothuria leucospilota</name>
    <dbReference type="NCBI Taxonomy" id="206669"/>
    <lineage>
        <taxon>Eukaryota</taxon>
        <taxon>Metazoa</taxon>
        <taxon>Echinodermata</taxon>
        <taxon>Eleutherozoa</taxon>
        <taxon>Echinozoa</taxon>
        <taxon>Holothuroidea</taxon>
        <taxon>Aspidochirotacea</taxon>
        <taxon>Aspidochirotida</taxon>
        <taxon>Holothuriidae</taxon>
        <taxon>Holothuria</taxon>
    </lineage>
</organism>
<dbReference type="GO" id="GO:0005615">
    <property type="term" value="C:extracellular space"/>
    <property type="evidence" value="ECO:0007669"/>
    <property type="project" value="TreeGrafter"/>
</dbReference>
<dbReference type="Pfam" id="PF02995">
    <property type="entry name" value="DUF229"/>
    <property type="match status" value="1"/>
</dbReference>
<dbReference type="Proteomes" id="UP001152320">
    <property type="component" value="Chromosome 15"/>
</dbReference>
<gene>
    <name evidence="3" type="ORF">HOLleu_29818</name>
</gene>
<evidence type="ECO:0000313" key="3">
    <source>
        <dbReference type="EMBL" id="KAJ8027770.1"/>
    </source>
</evidence>
<accession>A0A9Q1BJS5</accession>
<dbReference type="InterPro" id="IPR017850">
    <property type="entry name" value="Alkaline_phosphatase_core_sf"/>
</dbReference>
<evidence type="ECO:0000256" key="1">
    <source>
        <dbReference type="SAM" id="MobiDB-lite"/>
    </source>
</evidence>
<name>A0A9Q1BJS5_HOLLE</name>